<accession>A0ABN6F655</accession>
<proteinExistence type="predicted"/>
<evidence type="ECO:0000256" key="1">
    <source>
        <dbReference type="ARBA" id="ARBA00000085"/>
    </source>
</evidence>
<dbReference type="SUPFAM" id="SSF52172">
    <property type="entry name" value="CheY-like"/>
    <property type="match status" value="1"/>
</dbReference>
<evidence type="ECO:0000259" key="5">
    <source>
        <dbReference type="PROSITE" id="PS50109"/>
    </source>
</evidence>
<comment type="catalytic activity">
    <reaction evidence="1">
        <text>ATP + protein L-histidine = ADP + protein N-phospho-L-histidine.</text>
        <dbReference type="EC" id="2.7.13.3"/>
    </reaction>
</comment>
<feature type="domain" description="Histidine kinase" evidence="5">
    <location>
        <begin position="259"/>
        <end position="363"/>
    </location>
</feature>
<evidence type="ECO:0000256" key="2">
    <source>
        <dbReference type="ARBA" id="ARBA00012438"/>
    </source>
</evidence>
<dbReference type="EMBL" id="AP024488">
    <property type="protein sequence ID" value="BCS96710.1"/>
    <property type="molecule type" value="Genomic_DNA"/>
</dbReference>
<dbReference type="PROSITE" id="PS50109">
    <property type="entry name" value="HIS_KIN"/>
    <property type="match status" value="1"/>
</dbReference>
<dbReference type="Proteomes" id="UP001320148">
    <property type="component" value="Chromosome"/>
</dbReference>
<dbReference type="InterPro" id="IPR011006">
    <property type="entry name" value="CheY-like_superfamily"/>
</dbReference>
<dbReference type="Gene3D" id="3.40.50.2300">
    <property type="match status" value="1"/>
</dbReference>
<dbReference type="InterPro" id="IPR004358">
    <property type="entry name" value="Sig_transdc_His_kin-like_C"/>
</dbReference>
<dbReference type="PRINTS" id="PR00344">
    <property type="entry name" value="BCTRLSENSOR"/>
</dbReference>
<dbReference type="SMART" id="SM00387">
    <property type="entry name" value="HATPase_c"/>
    <property type="match status" value="1"/>
</dbReference>
<dbReference type="RefSeq" id="WP_236892999.1">
    <property type="nucleotide sequence ID" value="NZ_AP024488.1"/>
</dbReference>
<feature type="modified residue" description="4-aspartylphosphate" evidence="4">
    <location>
        <position position="53"/>
    </location>
</feature>
<evidence type="ECO:0000256" key="4">
    <source>
        <dbReference type="PROSITE-ProRule" id="PRU00169"/>
    </source>
</evidence>
<dbReference type="InterPro" id="IPR001789">
    <property type="entry name" value="Sig_transdc_resp-reg_receiver"/>
</dbReference>
<dbReference type="SUPFAM" id="SSF55874">
    <property type="entry name" value="ATPase domain of HSP90 chaperone/DNA topoisomerase II/histidine kinase"/>
    <property type="match status" value="1"/>
</dbReference>
<evidence type="ECO:0000313" key="7">
    <source>
        <dbReference type="EMBL" id="BCS96710.1"/>
    </source>
</evidence>
<dbReference type="EC" id="2.7.13.3" evidence="2"/>
<name>A0ABN6F655_9BACT</name>
<dbReference type="CDD" id="cd00075">
    <property type="entry name" value="HATPase"/>
    <property type="match status" value="1"/>
</dbReference>
<keyword evidence="3 4" id="KW-0597">Phosphoprotein</keyword>
<reference evidence="7 8" key="1">
    <citation type="submission" date="2021-02" db="EMBL/GenBank/DDBJ databases">
        <title>Complete genome of Desulfoluna sp. strain ASN36.</title>
        <authorList>
            <person name="Takahashi A."/>
            <person name="Kojima H."/>
            <person name="Fukui M."/>
        </authorList>
    </citation>
    <scope>NUCLEOTIDE SEQUENCE [LARGE SCALE GENOMIC DNA]</scope>
    <source>
        <strain evidence="7 8">ASN36</strain>
    </source>
</reference>
<gene>
    <name evidence="7" type="ORF">DSLASN_23420</name>
</gene>
<evidence type="ECO:0000259" key="6">
    <source>
        <dbReference type="PROSITE" id="PS50110"/>
    </source>
</evidence>
<keyword evidence="8" id="KW-1185">Reference proteome</keyword>
<dbReference type="SMART" id="SM00448">
    <property type="entry name" value="REC"/>
    <property type="match status" value="1"/>
</dbReference>
<dbReference type="PANTHER" id="PTHR43547">
    <property type="entry name" value="TWO-COMPONENT HISTIDINE KINASE"/>
    <property type="match status" value="1"/>
</dbReference>
<dbReference type="InterPro" id="IPR036890">
    <property type="entry name" value="HATPase_C_sf"/>
</dbReference>
<dbReference type="InterPro" id="IPR005467">
    <property type="entry name" value="His_kinase_dom"/>
</dbReference>
<organism evidence="7 8">
    <name type="scientific">Desulfoluna limicola</name>
    <dbReference type="NCBI Taxonomy" id="2810562"/>
    <lineage>
        <taxon>Bacteria</taxon>
        <taxon>Pseudomonadati</taxon>
        <taxon>Thermodesulfobacteriota</taxon>
        <taxon>Desulfobacteria</taxon>
        <taxon>Desulfobacterales</taxon>
        <taxon>Desulfolunaceae</taxon>
        <taxon>Desulfoluna</taxon>
    </lineage>
</organism>
<evidence type="ECO:0000313" key="8">
    <source>
        <dbReference type="Proteomes" id="UP001320148"/>
    </source>
</evidence>
<dbReference type="Gene3D" id="3.30.565.10">
    <property type="entry name" value="Histidine kinase-like ATPase, C-terminal domain"/>
    <property type="match status" value="1"/>
</dbReference>
<evidence type="ECO:0000256" key="3">
    <source>
        <dbReference type="ARBA" id="ARBA00022553"/>
    </source>
</evidence>
<dbReference type="InterPro" id="IPR003594">
    <property type="entry name" value="HATPase_dom"/>
</dbReference>
<protein>
    <recommendedName>
        <fullName evidence="2">histidine kinase</fullName>
        <ecNumber evidence="2">2.7.13.3</ecNumber>
    </recommendedName>
</protein>
<dbReference type="PANTHER" id="PTHR43547:SF2">
    <property type="entry name" value="HYBRID SIGNAL TRANSDUCTION HISTIDINE KINASE C"/>
    <property type="match status" value="1"/>
</dbReference>
<dbReference type="PROSITE" id="PS50110">
    <property type="entry name" value="RESPONSE_REGULATORY"/>
    <property type="match status" value="1"/>
</dbReference>
<dbReference type="Pfam" id="PF02518">
    <property type="entry name" value="HATPase_c"/>
    <property type="match status" value="1"/>
</dbReference>
<sequence length="364" mass="40830">MTRQKILIVDDEPNNLKFMQQILQDEYDLLFATGGEKALVVTRKMNPDLILLDIMMPDLDGYTVCIRLKEDETCCDIPVIFVTGKAEVEDERKGFEVGAVDYLNKPVSAAVVKARVRNHLLLKHQKDLLTESISLLQHEADMLQHKAELGLLAGGLAHDINNILAVAMFFEEVPDLIPEEFEEREAIVATCEMVKDAFLTGRQICQGFTSYLHGLGEERKEHAFFSLIQPVDMFRKVFRGEVVRSFCDEEPHILCKGSQVKRVIVNLFVNASQAVEAREEKKITLRLWREPPWVCFSIHDNGPGIPEHVLPHIFEERFTTKAGGTGLGLHMAKGIVEAHGGSLGVLTVEGEGTTFVMRLPEDGP</sequence>
<dbReference type="Pfam" id="PF00072">
    <property type="entry name" value="Response_reg"/>
    <property type="match status" value="1"/>
</dbReference>
<feature type="domain" description="Response regulatory" evidence="6">
    <location>
        <begin position="5"/>
        <end position="120"/>
    </location>
</feature>